<evidence type="ECO:0000313" key="2">
    <source>
        <dbReference type="Proteomes" id="UP000246464"/>
    </source>
</evidence>
<name>A0A2U9C2S2_SCOMX</name>
<sequence>MLIDELSSPIMRADLCSGLYPAHHRCELSVRRPGPEKKQPESDGTVENILPSCGQKVVDESQVVWLTLPSVFVRLCRTELSRRGDTINRSLLSRTLL</sequence>
<protein>
    <submittedName>
        <fullName evidence="1">Uncharacterized protein</fullName>
    </submittedName>
</protein>
<reference evidence="1 2" key="1">
    <citation type="submission" date="2017-12" db="EMBL/GenBank/DDBJ databases">
        <title>Integrating genomic resources of turbot (Scophthalmus maximus) in depth evaluation of genetic and physical mapping variation across individuals.</title>
        <authorList>
            <person name="Martinez P."/>
        </authorList>
    </citation>
    <scope>NUCLEOTIDE SEQUENCE [LARGE SCALE GENOMIC DNA]</scope>
</reference>
<organism evidence="1 2">
    <name type="scientific">Scophthalmus maximus</name>
    <name type="common">Turbot</name>
    <name type="synonym">Psetta maxima</name>
    <dbReference type="NCBI Taxonomy" id="52904"/>
    <lineage>
        <taxon>Eukaryota</taxon>
        <taxon>Metazoa</taxon>
        <taxon>Chordata</taxon>
        <taxon>Craniata</taxon>
        <taxon>Vertebrata</taxon>
        <taxon>Euteleostomi</taxon>
        <taxon>Actinopterygii</taxon>
        <taxon>Neopterygii</taxon>
        <taxon>Teleostei</taxon>
        <taxon>Neoteleostei</taxon>
        <taxon>Acanthomorphata</taxon>
        <taxon>Carangaria</taxon>
        <taxon>Pleuronectiformes</taxon>
        <taxon>Pleuronectoidei</taxon>
        <taxon>Scophthalmidae</taxon>
        <taxon>Scophthalmus</taxon>
    </lineage>
</organism>
<proteinExistence type="predicted"/>
<dbReference type="EMBL" id="CP026253">
    <property type="protein sequence ID" value="AWP09969.1"/>
    <property type="molecule type" value="Genomic_DNA"/>
</dbReference>
<keyword evidence="2" id="KW-1185">Reference proteome</keyword>
<gene>
    <name evidence="1" type="ORF">SMAX5B_014456</name>
</gene>
<dbReference type="AlphaFoldDB" id="A0A2U9C2S2"/>
<accession>A0A2U9C2S2</accession>
<dbReference type="Proteomes" id="UP000246464">
    <property type="component" value="Chromosome 11"/>
</dbReference>
<evidence type="ECO:0000313" key="1">
    <source>
        <dbReference type="EMBL" id="AWP09969.1"/>
    </source>
</evidence>